<sequence length="44" mass="5063">MEESLRPTTRFKDSSREKASHSHSVAEQGFNRTAPTVMNYLHDL</sequence>
<dbReference type="Proteomes" id="UP000607653">
    <property type="component" value="Unassembled WGS sequence"/>
</dbReference>
<feature type="compositionally biased region" description="Polar residues" evidence="1">
    <location>
        <begin position="22"/>
        <end position="35"/>
    </location>
</feature>
<dbReference type="EMBL" id="DUZY01000003">
    <property type="protein sequence ID" value="DAD33709.1"/>
    <property type="molecule type" value="Genomic_DNA"/>
</dbReference>
<protein>
    <submittedName>
        <fullName evidence="2">Uncharacterized protein</fullName>
    </submittedName>
</protein>
<keyword evidence="3" id="KW-1185">Reference proteome</keyword>
<evidence type="ECO:0000313" key="3">
    <source>
        <dbReference type="Proteomes" id="UP000607653"/>
    </source>
</evidence>
<dbReference type="AlphaFoldDB" id="A0A822YQR5"/>
<feature type="region of interest" description="Disordered" evidence="1">
    <location>
        <begin position="1"/>
        <end position="35"/>
    </location>
</feature>
<reference evidence="2 3" key="1">
    <citation type="journal article" date="2020" name="Mol. Biol. Evol.">
        <title>Distinct Expression and Methylation Patterns for Genes with Different Fates following a Single Whole-Genome Duplication in Flowering Plants.</title>
        <authorList>
            <person name="Shi T."/>
            <person name="Rahmani R.S."/>
            <person name="Gugger P.F."/>
            <person name="Wang M."/>
            <person name="Li H."/>
            <person name="Zhang Y."/>
            <person name="Li Z."/>
            <person name="Wang Q."/>
            <person name="Van de Peer Y."/>
            <person name="Marchal K."/>
            <person name="Chen J."/>
        </authorList>
    </citation>
    <scope>NUCLEOTIDE SEQUENCE [LARGE SCALE GENOMIC DNA]</scope>
    <source>
        <tissue evidence="2">Leaf</tissue>
    </source>
</reference>
<gene>
    <name evidence="2" type="ORF">HUJ06_012560</name>
</gene>
<evidence type="ECO:0000313" key="2">
    <source>
        <dbReference type="EMBL" id="DAD33709.1"/>
    </source>
</evidence>
<name>A0A822YQR5_NELNU</name>
<accession>A0A822YQR5</accession>
<comment type="caution">
    <text evidence="2">The sequence shown here is derived from an EMBL/GenBank/DDBJ whole genome shotgun (WGS) entry which is preliminary data.</text>
</comment>
<evidence type="ECO:0000256" key="1">
    <source>
        <dbReference type="SAM" id="MobiDB-lite"/>
    </source>
</evidence>
<organism evidence="2 3">
    <name type="scientific">Nelumbo nucifera</name>
    <name type="common">Sacred lotus</name>
    <dbReference type="NCBI Taxonomy" id="4432"/>
    <lineage>
        <taxon>Eukaryota</taxon>
        <taxon>Viridiplantae</taxon>
        <taxon>Streptophyta</taxon>
        <taxon>Embryophyta</taxon>
        <taxon>Tracheophyta</taxon>
        <taxon>Spermatophyta</taxon>
        <taxon>Magnoliopsida</taxon>
        <taxon>Proteales</taxon>
        <taxon>Nelumbonaceae</taxon>
        <taxon>Nelumbo</taxon>
    </lineage>
</organism>
<proteinExistence type="predicted"/>
<feature type="compositionally biased region" description="Basic and acidic residues" evidence="1">
    <location>
        <begin position="10"/>
        <end position="20"/>
    </location>
</feature>